<reference evidence="1 2" key="1">
    <citation type="journal article" date="2015" name="Proc. Natl. Acad. Sci. U.S.A.">
        <title>The resurrection genome of Boea hygrometrica: A blueprint for survival of dehydration.</title>
        <authorList>
            <person name="Xiao L."/>
            <person name="Yang G."/>
            <person name="Zhang L."/>
            <person name="Yang X."/>
            <person name="Zhao S."/>
            <person name="Ji Z."/>
            <person name="Zhou Q."/>
            <person name="Hu M."/>
            <person name="Wang Y."/>
            <person name="Chen M."/>
            <person name="Xu Y."/>
            <person name="Jin H."/>
            <person name="Xiao X."/>
            <person name="Hu G."/>
            <person name="Bao F."/>
            <person name="Hu Y."/>
            <person name="Wan P."/>
            <person name="Li L."/>
            <person name="Deng X."/>
            <person name="Kuang T."/>
            <person name="Xiang C."/>
            <person name="Zhu J.K."/>
            <person name="Oliver M.J."/>
            <person name="He Y."/>
        </authorList>
    </citation>
    <scope>NUCLEOTIDE SEQUENCE [LARGE SCALE GENOMIC DNA]</scope>
    <source>
        <strain evidence="2">cv. XS01</strain>
    </source>
</reference>
<name>A0A2Z7CFM7_9LAMI</name>
<proteinExistence type="predicted"/>
<keyword evidence="2" id="KW-1185">Reference proteome</keyword>
<protein>
    <submittedName>
        <fullName evidence="1">Uncharacterized protein</fullName>
    </submittedName>
</protein>
<organism evidence="1 2">
    <name type="scientific">Dorcoceras hygrometricum</name>
    <dbReference type="NCBI Taxonomy" id="472368"/>
    <lineage>
        <taxon>Eukaryota</taxon>
        <taxon>Viridiplantae</taxon>
        <taxon>Streptophyta</taxon>
        <taxon>Embryophyta</taxon>
        <taxon>Tracheophyta</taxon>
        <taxon>Spermatophyta</taxon>
        <taxon>Magnoliopsida</taxon>
        <taxon>eudicotyledons</taxon>
        <taxon>Gunneridae</taxon>
        <taxon>Pentapetalae</taxon>
        <taxon>asterids</taxon>
        <taxon>lamiids</taxon>
        <taxon>Lamiales</taxon>
        <taxon>Gesneriaceae</taxon>
        <taxon>Didymocarpoideae</taxon>
        <taxon>Trichosporeae</taxon>
        <taxon>Loxocarpinae</taxon>
        <taxon>Dorcoceras</taxon>
    </lineage>
</organism>
<dbReference type="Proteomes" id="UP000250235">
    <property type="component" value="Unassembled WGS sequence"/>
</dbReference>
<dbReference type="AlphaFoldDB" id="A0A2Z7CFM7"/>
<gene>
    <name evidence="1" type="ORF">F511_22552</name>
</gene>
<sequence length="207" mass="22512">MSLFDLQDVCIAIGSLATLDLPMVVDLIVIYGLKGPYFYREVPFSLRNRSEPGTSASKIEKAKIPARPSAAATCGGAPPCRAQAVRRRRTLVLPSRKEACGGRWSHETGGALRRTRVEAAHGAAFAGSPLCITALCRALAVRLPHERRPNVALLVEAFWPTAAAAWMRRLVDDARRSRDVLRVPPRFFFVVAPPPAGRRSGESPAMS</sequence>
<accession>A0A2Z7CFM7</accession>
<evidence type="ECO:0000313" key="1">
    <source>
        <dbReference type="EMBL" id="KZV45851.1"/>
    </source>
</evidence>
<evidence type="ECO:0000313" key="2">
    <source>
        <dbReference type="Proteomes" id="UP000250235"/>
    </source>
</evidence>
<dbReference type="EMBL" id="KQ995772">
    <property type="protein sequence ID" value="KZV45851.1"/>
    <property type="molecule type" value="Genomic_DNA"/>
</dbReference>